<dbReference type="Proteomes" id="UP000037460">
    <property type="component" value="Unassembled WGS sequence"/>
</dbReference>
<evidence type="ECO:0000256" key="1">
    <source>
        <dbReference type="PROSITE-ProRule" id="PRU00723"/>
    </source>
</evidence>
<evidence type="ECO:0000259" key="3">
    <source>
        <dbReference type="PROSITE" id="PS50103"/>
    </source>
</evidence>
<proteinExistence type="predicted"/>
<evidence type="ECO:0000256" key="2">
    <source>
        <dbReference type="SAM" id="MobiDB-lite"/>
    </source>
</evidence>
<gene>
    <name evidence="4" type="ORF">Ctob_016115</name>
</gene>
<keyword evidence="1" id="KW-0479">Metal-binding</keyword>
<protein>
    <recommendedName>
        <fullName evidence="3">C3H1-type domain-containing protein</fullName>
    </recommendedName>
</protein>
<dbReference type="GO" id="GO:0008270">
    <property type="term" value="F:zinc ion binding"/>
    <property type="evidence" value="ECO:0007669"/>
    <property type="project" value="UniProtKB-KW"/>
</dbReference>
<dbReference type="InterPro" id="IPR000571">
    <property type="entry name" value="Znf_CCCH"/>
</dbReference>
<feature type="domain" description="C3H1-type" evidence="3">
    <location>
        <begin position="485"/>
        <end position="504"/>
    </location>
</feature>
<keyword evidence="1" id="KW-0862">Zinc</keyword>
<keyword evidence="5" id="KW-1185">Reference proteome</keyword>
<organism evidence="4 5">
    <name type="scientific">Chrysochromulina tobinii</name>
    <dbReference type="NCBI Taxonomy" id="1460289"/>
    <lineage>
        <taxon>Eukaryota</taxon>
        <taxon>Haptista</taxon>
        <taxon>Haptophyta</taxon>
        <taxon>Prymnesiophyceae</taxon>
        <taxon>Prymnesiales</taxon>
        <taxon>Chrysochromulinaceae</taxon>
        <taxon>Chrysochromulina</taxon>
    </lineage>
</organism>
<keyword evidence="1" id="KW-0863">Zinc-finger</keyword>
<reference evidence="5" key="1">
    <citation type="journal article" date="2015" name="PLoS Genet.">
        <title>Genome Sequence and Transcriptome Analyses of Chrysochromulina tobin: Metabolic Tools for Enhanced Algal Fitness in the Prominent Order Prymnesiales (Haptophyceae).</title>
        <authorList>
            <person name="Hovde B.T."/>
            <person name="Deodato C.R."/>
            <person name="Hunsperger H.M."/>
            <person name="Ryken S.A."/>
            <person name="Yost W."/>
            <person name="Jha R.K."/>
            <person name="Patterson J."/>
            <person name="Monnat R.J. Jr."/>
            <person name="Barlow S.B."/>
            <person name="Starkenburg S.R."/>
            <person name="Cattolico R.A."/>
        </authorList>
    </citation>
    <scope>NUCLEOTIDE SEQUENCE</scope>
    <source>
        <strain evidence="5">CCMP291</strain>
    </source>
</reference>
<dbReference type="AlphaFoldDB" id="A0A0M0LSC8"/>
<feature type="region of interest" description="Disordered" evidence="2">
    <location>
        <begin position="384"/>
        <end position="410"/>
    </location>
</feature>
<name>A0A0M0LSC8_9EUKA</name>
<evidence type="ECO:0000313" key="5">
    <source>
        <dbReference type="Proteomes" id="UP000037460"/>
    </source>
</evidence>
<dbReference type="PROSITE" id="PS50103">
    <property type="entry name" value="ZF_C3H1"/>
    <property type="match status" value="1"/>
</dbReference>
<sequence>MAAALAIFDGADMKPDVRALFTNAAVSYELGPLIAAMEHAGDSAKCDGLIVEHLVDMNFGEFAKSPLTYAKLLIGVRNGVAPAVAVVAVAEVRNSAGVVVTAAVAAQAAVAGIAGLGGLAGLTGSDDDCAEEILHPLMRLHRAARNELARLAPGGNLTPQTIADAIGGSAAVDKLTARARTLNEAEVAGILAAGYATGRAKPDFPWDRAGGRLMSVMAFHSSVLPDAGVRKPRPPSYKDAPFDAVLTEENVLAHNPAKPTSASLIGAKAVWLLAWDLCAAQVSKPVLFLGSGARLSSDPALFRAVILALHRLKDIDPMLLLEQLKLLQDQMHQWSEAASCDIWYPKVVDRLESIRYVLASRVGAVAAGAVAGVTSAALVETLNEDGTPVKGKGKRPSKEGTPESRQLAHVQRENEAMRAKLAKNGLGKNGKGGRGGKGGGGWYDGWSGRGGGWSNDWSTGWSNGKGSGGGGPPPPPPGTLVIRDKCNDFIQGRCTRGAACRFTH</sequence>
<evidence type="ECO:0000313" key="4">
    <source>
        <dbReference type="EMBL" id="KOO53817.1"/>
    </source>
</evidence>
<accession>A0A0M0LSC8</accession>
<feature type="region of interest" description="Disordered" evidence="2">
    <location>
        <begin position="453"/>
        <end position="479"/>
    </location>
</feature>
<comment type="caution">
    <text evidence="4">The sequence shown here is derived from an EMBL/GenBank/DDBJ whole genome shotgun (WGS) entry which is preliminary data.</text>
</comment>
<feature type="zinc finger region" description="C3H1-type" evidence="1">
    <location>
        <begin position="485"/>
        <end position="504"/>
    </location>
</feature>
<dbReference type="EMBL" id="JWZX01000047">
    <property type="protein sequence ID" value="KOO53817.1"/>
    <property type="molecule type" value="Genomic_DNA"/>
</dbReference>